<evidence type="ECO:0000313" key="3">
    <source>
        <dbReference type="Proteomes" id="UP000243406"/>
    </source>
</evidence>
<dbReference type="PANTHER" id="PTHR34215:SF1">
    <property type="entry name" value="YLXR DOMAIN-CONTAINING PROTEIN"/>
    <property type="match status" value="1"/>
</dbReference>
<keyword evidence="3" id="KW-1185">Reference proteome</keyword>
<evidence type="ECO:0000259" key="1">
    <source>
        <dbReference type="Pfam" id="PF04296"/>
    </source>
</evidence>
<dbReference type="NCBIfam" id="NF047356">
    <property type="entry name" value="RNA_bind_RnpM"/>
    <property type="match status" value="1"/>
</dbReference>
<protein>
    <recommendedName>
        <fullName evidence="1">YlxR domain-containing protein</fullName>
    </recommendedName>
</protein>
<reference evidence="3" key="1">
    <citation type="submission" date="2017-02" db="EMBL/GenBank/DDBJ databases">
        <authorList>
            <person name="Varghese N."/>
            <person name="Submissions S."/>
        </authorList>
    </citation>
    <scope>NUCLEOTIDE SEQUENCE [LARGE SCALE GENOMIC DNA]</scope>
    <source>
        <strain evidence="3">ATCC 35199</strain>
    </source>
</reference>
<feature type="domain" description="YlxR" evidence="1">
    <location>
        <begin position="9"/>
        <end position="82"/>
    </location>
</feature>
<dbReference type="InterPro" id="IPR007393">
    <property type="entry name" value="YlxR_dom"/>
</dbReference>
<dbReference type="RefSeq" id="WP_013361905.1">
    <property type="nucleotide sequence ID" value="NZ_DAMCMJ010000007.1"/>
</dbReference>
<dbReference type="Proteomes" id="UP000243406">
    <property type="component" value="Unassembled WGS sequence"/>
</dbReference>
<dbReference type="InterPro" id="IPR037465">
    <property type="entry name" value="YlxR"/>
</dbReference>
<dbReference type="OrthoDB" id="9813251at2"/>
<dbReference type="CDD" id="cd00279">
    <property type="entry name" value="YlxR"/>
    <property type="match status" value="1"/>
</dbReference>
<accession>A0A1T4ZUF4</accession>
<sequence length="91" mass="10562">MKQKKIPQRKCIACNERSDKKALIRIVRNKDGEIFFDPTLKANGRGAYICKEMACLEKAIKTKALNRAFKTEISQEVYEKLKLELEKLESK</sequence>
<dbReference type="PANTHER" id="PTHR34215">
    <property type="entry name" value="BLL0784 PROTEIN"/>
    <property type="match status" value="1"/>
</dbReference>
<evidence type="ECO:0000313" key="2">
    <source>
        <dbReference type="EMBL" id="SKB26414.1"/>
    </source>
</evidence>
<proteinExistence type="predicted"/>
<dbReference type="AlphaFoldDB" id="A0A1T4ZUF4"/>
<name>A0A1T4ZUF4_9FIRM</name>
<dbReference type="SUPFAM" id="SSF64376">
    <property type="entry name" value="YlxR-like"/>
    <property type="match status" value="1"/>
</dbReference>
<gene>
    <name evidence="2" type="ORF">SAMN02745120_0417</name>
</gene>
<dbReference type="Gene3D" id="3.30.1230.10">
    <property type="entry name" value="YlxR-like"/>
    <property type="match status" value="1"/>
</dbReference>
<dbReference type="InterPro" id="IPR035931">
    <property type="entry name" value="YlxR-like_sf"/>
</dbReference>
<dbReference type="EMBL" id="FUYN01000001">
    <property type="protein sequence ID" value="SKB26414.1"/>
    <property type="molecule type" value="Genomic_DNA"/>
</dbReference>
<organism evidence="2 3">
    <name type="scientific">Acetoanaerobium noterae</name>
    <dbReference type="NCBI Taxonomy" id="745369"/>
    <lineage>
        <taxon>Bacteria</taxon>
        <taxon>Bacillati</taxon>
        <taxon>Bacillota</taxon>
        <taxon>Clostridia</taxon>
        <taxon>Peptostreptococcales</taxon>
        <taxon>Filifactoraceae</taxon>
        <taxon>Acetoanaerobium</taxon>
    </lineage>
</organism>
<dbReference type="Pfam" id="PF04296">
    <property type="entry name" value="YlxR"/>
    <property type="match status" value="1"/>
</dbReference>